<name>A0A6A5U3G4_9PLEO</name>
<dbReference type="AlphaFoldDB" id="A0A6A5U3G4"/>
<gene>
    <name evidence="1" type="ORF">CC80DRAFT_592767</name>
</gene>
<evidence type="ECO:0000313" key="1">
    <source>
        <dbReference type="EMBL" id="KAF1957516.1"/>
    </source>
</evidence>
<keyword evidence="2" id="KW-1185">Reference proteome</keyword>
<dbReference type="Proteomes" id="UP000800035">
    <property type="component" value="Unassembled WGS sequence"/>
</dbReference>
<protein>
    <submittedName>
        <fullName evidence="1">Uncharacterized protein</fullName>
    </submittedName>
</protein>
<evidence type="ECO:0000313" key="2">
    <source>
        <dbReference type="Proteomes" id="UP000800035"/>
    </source>
</evidence>
<dbReference type="EMBL" id="ML976989">
    <property type="protein sequence ID" value="KAF1957516.1"/>
    <property type="molecule type" value="Genomic_DNA"/>
</dbReference>
<sequence length="288" mass="32355">MAVNPLSLWDELERNVVGKGPDFTTYFQKLKMSGNQKEALDAVKKSKGQKHLSQTLLRRLKKSPYYVAAVTNFVKEHLSGENRSSFAEIAQLLKERTGIPYEETLLRTYYYAQLDGAFFAAENDTSSEMTTPSIQARSHLAFDDHQFTNTAPRTSHDNIDRFRGDNVSNFQHAQQRTPTMYPRGAVVHAQGSNSYNNPPASLYAQQHTPTMYPQGAVVHTQGSNSYNNPSASLYAQQSTPATSLQQQQRHMQGFSEPSTLPYLSQHTQQLPANNGYTDFPNYGRHAQA</sequence>
<organism evidence="1 2">
    <name type="scientific">Byssothecium circinans</name>
    <dbReference type="NCBI Taxonomy" id="147558"/>
    <lineage>
        <taxon>Eukaryota</taxon>
        <taxon>Fungi</taxon>
        <taxon>Dikarya</taxon>
        <taxon>Ascomycota</taxon>
        <taxon>Pezizomycotina</taxon>
        <taxon>Dothideomycetes</taxon>
        <taxon>Pleosporomycetidae</taxon>
        <taxon>Pleosporales</taxon>
        <taxon>Massarineae</taxon>
        <taxon>Massarinaceae</taxon>
        <taxon>Byssothecium</taxon>
    </lineage>
</organism>
<accession>A0A6A5U3G4</accession>
<reference evidence="1" key="1">
    <citation type="journal article" date="2020" name="Stud. Mycol.">
        <title>101 Dothideomycetes genomes: a test case for predicting lifestyles and emergence of pathogens.</title>
        <authorList>
            <person name="Haridas S."/>
            <person name="Albert R."/>
            <person name="Binder M."/>
            <person name="Bloem J."/>
            <person name="Labutti K."/>
            <person name="Salamov A."/>
            <person name="Andreopoulos B."/>
            <person name="Baker S."/>
            <person name="Barry K."/>
            <person name="Bills G."/>
            <person name="Bluhm B."/>
            <person name="Cannon C."/>
            <person name="Castanera R."/>
            <person name="Culley D."/>
            <person name="Daum C."/>
            <person name="Ezra D."/>
            <person name="Gonzalez J."/>
            <person name="Henrissat B."/>
            <person name="Kuo A."/>
            <person name="Liang C."/>
            <person name="Lipzen A."/>
            <person name="Lutzoni F."/>
            <person name="Magnuson J."/>
            <person name="Mondo S."/>
            <person name="Nolan M."/>
            <person name="Ohm R."/>
            <person name="Pangilinan J."/>
            <person name="Park H.-J."/>
            <person name="Ramirez L."/>
            <person name="Alfaro M."/>
            <person name="Sun H."/>
            <person name="Tritt A."/>
            <person name="Yoshinaga Y."/>
            <person name="Zwiers L.-H."/>
            <person name="Turgeon B."/>
            <person name="Goodwin S."/>
            <person name="Spatafora J."/>
            <person name="Crous P."/>
            <person name="Grigoriev I."/>
        </authorList>
    </citation>
    <scope>NUCLEOTIDE SEQUENCE</scope>
    <source>
        <strain evidence="1">CBS 675.92</strain>
    </source>
</reference>
<proteinExistence type="predicted"/>